<reference evidence="3 4" key="1">
    <citation type="submission" date="2015-04" db="EMBL/GenBank/DDBJ databases">
        <title>The draft genome sequence of Roseovarius sp.R12b.</title>
        <authorList>
            <person name="Li G."/>
            <person name="Lai Q."/>
            <person name="Shao Z."/>
            <person name="Yan P."/>
        </authorList>
    </citation>
    <scope>NUCLEOTIDE SEQUENCE [LARGE SCALE GENOMIC DNA]</scope>
    <source>
        <strain evidence="3 4">R12B</strain>
    </source>
</reference>
<evidence type="ECO:0000259" key="2">
    <source>
        <dbReference type="PROSITE" id="PS50943"/>
    </source>
</evidence>
<dbReference type="RefSeq" id="WP_057792434.1">
    <property type="nucleotide sequence ID" value="NZ_LAXJ01000008.1"/>
</dbReference>
<dbReference type="GO" id="GO:0003677">
    <property type="term" value="F:DNA binding"/>
    <property type="evidence" value="ECO:0007669"/>
    <property type="project" value="UniProtKB-KW"/>
</dbReference>
<dbReference type="CDD" id="cd00093">
    <property type="entry name" value="HTH_XRE"/>
    <property type="match status" value="1"/>
</dbReference>
<feature type="domain" description="HTH cro/C1-type" evidence="2">
    <location>
        <begin position="10"/>
        <end position="62"/>
    </location>
</feature>
<dbReference type="Gene3D" id="1.10.260.40">
    <property type="entry name" value="lambda repressor-like DNA-binding domains"/>
    <property type="match status" value="1"/>
</dbReference>
<protein>
    <submittedName>
        <fullName evidence="3">Transcriptional regulator</fullName>
    </submittedName>
</protein>
<dbReference type="Proteomes" id="UP000051295">
    <property type="component" value="Unassembled WGS sequence"/>
</dbReference>
<dbReference type="SUPFAM" id="SSF47413">
    <property type="entry name" value="lambda repressor-like DNA-binding domains"/>
    <property type="match status" value="1"/>
</dbReference>
<organism evidence="3 4">
    <name type="scientific">Roseovarius atlanticus</name>
    <dbReference type="NCBI Taxonomy" id="1641875"/>
    <lineage>
        <taxon>Bacteria</taxon>
        <taxon>Pseudomonadati</taxon>
        <taxon>Pseudomonadota</taxon>
        <taxon>Alphaproteobacteria</taxon>
        <taxon>Rhodobacterales</taxon>
        <taxon>Roseobacteraceae</taxon>
        <taxon>Roseovarius</taxon>
    </lineage>
</organism>
<proteinExistence type="predicted"/>
<evidence type="ECO:0000313" key="4">
    <source>
        <dbReference type="Proteomes" id="UP000051295"/>
    </source>
</evidence>
<dbReference type="Pfam" id="PF13560">
    <property type="entry name" value="HTH_31"/>
    <property type="match status" value="1"/>
</dbReference>
<name>A0A0T5NUW5_9RHOB</name>
<gene>
    <name evidence="3" type="ORF">XM53_08855</name>
</gene>
<keyword evidence="1" id="KW-0238">DNA-binding</keyword>
<dbReference type="EMBL" id="LAXJ01000008">
    <property type="protein sequence ID" value="KRS12692.1"/>
    <property type="molecule type" value="Genomic_DNA"/>
</dbReference>
<keyword evidence="4" id="KW-1185">Reference proteome</keyword>
<dbReference type="PROSITE" id="PS50943">
    <property type="entry name" value="HTH_CROC1"/>
    <property type="match status" value="1"/>
</dbReference>
<dbReference type="SMART" id="SM00530">
    <property type="entry name" value="HTH_XRE"/>
    <property type="match status" value="1"/>
</dbReference>
<evidence type="ECO:0000313" key="3">
    <source>
        <dbReference type="EMBL" id="KRS12692.1"/>
    </source>
</evidence>
<dbReference type="PANTHER" id="PTHR46558">
    <property type="entry name" value="TRACRIPTIONAL REGULATORY PROTEIN-RELATED-RELATED"/>
    <property type="match status" value="1"/>
</dbReference>
<accession>A0A0T5NUW5</accession>
<dbReference type="InterPro" id="IPR001387">
    <property type="entry name" value="Cro/C1-type_HTH"/>
</dbReference>
<comment type="caution">
    <text evidence="3">The sequence shown here is derived from an EMBL/GenBank/DDBJ whole genome shotgun (WGS) entry which is preliminary data.</text>
</comment>
<dbReference type="InterPro" id="IPR010982">
    <property type="entry name" value="Lambda_DNA-bd_dom_sf"/>
</dbReference>
<dbReference type="PANTHER" id="PTHR46558:SF11">
    <property type="entry name" value="HTH-TYPE TRANSCRIPTIONAL REGULATOR XRE"/>
    <property type="match status" value="1"/>
</dbReference>
<dbReference type="STRING" id="1641875.XM53_08855"/>
<evidence type="ECO:0000256" key="1">
    <source>
        <dbReference type="ARBA" id="ARBA00023125"/>
    </source>
</evidence>
<sequence>MAIGERLFSLRQKSGQSLQQVADAVGVSKAHVWELEKGRTGNPSFELVQKLARHFGVSIDALVGNADEPDAAALQIARLHRGFEDLSEGDRAVVEDMIKSLRTRAQKAG</sequence>
<dbReference type="AlphaFoldDB" id="A0A0T5NUW5"/>
<dbReference type="OrthoDB" id="7596101at2"/>
<dbReference type="PATRIC" id="fig|1641875.4.peg.4177"/>